<dbReference type="InterPro" id="IPR015424">
    <property type="entry name" value="PyrdxlP-dep_Trfase"/>
</dbReference>
<dbReference type="FunFam" id="3.40.640.10:FF:000004">
    <property type="entry name" value="Acetylornithine aminotransferase"/>
    <property type="match status" value="1"/>
</dbReference>
<dbReference type="PIRSF" id="PIRSF000521">
    <property type="entry name" value="Transaminase_4ab_Lys_Orn"/>
    <property type="match status" value="1"/>
</dbReference>
<dbReference type="InterPro" id="IPR015421">
    <property type="entry name" value="PyrdxlP-dep_Trfase_major"/>
</dbReference>
<dbReference type="InterPro" id="IPR050103">
    <property type="entry name" value="Class-III_PLP-dep_AT"/>
</dbReference>
<dbReference type="InterPro" id="IPR004636">
    <property type="entry name" value="AcOrn/SuccOrn_fam"/>
</dbReference>
<dbReference type="OrthoDB" id="9801052at2"/>
<evidence type="ECO:0000256" key="4">
    <source>
        <dbReference type="HAMAP-Rule" id="MF_01107"/>
    </source>
</evidence>
<comment type="similarity">
    <text evidence="4">Belongs to the class-III pyridoxal-phosphate-dependent aminotransferase family. ArgD subfamily.</text>
</comment>
<evidence type="ECO:0000256" key="2">
    <source>
        <dbReference type="ARBA" id="ARBA00022679"/>
    </source>
</evidence>
<dbReference type="CDD" id="cd00610">
    <property type="entry name" value="OAT_like"/>
    <property type="match status" value="1"/>
</dbReference>
<dbReference type="PANTHER" id="PTHR11986:SF113">
    <property type="entry name" value="SUCCINYLORNITHINE TRANSAMINASE"/>
    <property type="match status" value="1"/>
</dbReference>
<comment type="pathway">
    <text evidence="4">Amino-acid biosynthesis; L-arginine biosynthesis; N(2)-acetyl-L-ornithine from L-glutamate: step 4/4.</text>
</comment>
<keyword evidence="6" id="KW-1185">Reference proteome</keyword>
<dbReference type="RefSeq" id="WP_110018722.1">
    <property type="nucleotide sequence ID" value="NZ_QGTJ01000006.1"/>
</dbReference>
<dbReference type="InterPro" id="IPR049704">
    <property type="entry name" value="Aminotrans_3_PPA_site"/>
</dbReference>
<keyword evidence="4" id="KW-0055">Arginine biosynthesis</keyword>
<feature type="binding site" evidence="4">
    <location>
        <position position="288"/>
    </location>
    <ligand>
        <name>pyridoxal 5'-phosphate</name>
        <dbReference type="ChEBI" id="CHEBI:597326"/>
    </ligand>
</feature>
<dbReference type="GO" id="GO:0042802">
    <property type="term" value="F:identical protein binding"/>
    <property type="evidence" value="ECO:0007669"/>
    <property type="project" value="TreeGrafter"/>
</dbReference>
<dbReference type="Gene3D" id="3.90.1150.10">
    <property type="entry name" value="Aspartate Aminotransferase, domain 1"/>
    <property type="match status" value="1"/>
</dbReference>
<feature type="binding site" evidence="4">
    <location>
        <position position="145"/>
    </location>
    <ligand>
        <name>pyridoxal 5'-phosphate</name>
        <dbReference type="ChEBI" id="CHEBI:597326"/>
    </ligand>
</feature>
<reference evidence="5 6" key="1">
    <citation type="submission" date="2018-05" db="EMBL/GenBank/DDBJ databases">
        <title>Genomic Encyclopedia of Type Strains, Phase IV (KMG-IV): sequencing the most valuable type-strain genomes for metagenomic binning, comparative biology and taxonomic classification.</title>
        <authorList>
            <person name="Goeker M."/>
        </authorList>
    </citation>
    <scope>NUCLEOTIDE SEQUENCE [LARGE SCALE GENOMIC DNA]</scope>
    <source>
        <strain evidence="5 6">DSM 23606</strain>
    </source>
</reference>
<keyword evidence="3 4" id="KW-0663">Pyridoxal phosphate</keyword>
<comment type="miscellaneous">
    <text evidence="4">May also have succinyldiaminopimelate aminotransferase activity, thus carrying out the corresponding step in lysine biosynthesis.</text>
</comment>
<accession>A0A317MTS7</accession>
<dbReference type="PROSITE" id="PS00600">
    <property type="entry name" value="AA_TRANSFER_CLASS_3"/>
    <property type="match status" value="1"/>
</dbReference>
<feature type="binding site" evidence="4">
    <location>
        <position position="148"/>
    </location>
    <ligand>
        <name>N(2)-acetyl-L-ornithine</name>
        <dbReference type="ChEBI" id="CHEBI:57805"/>
    </ligand>
</feature>
<dbReference type="Pfam" id="PF00202">
    <property type="entry name" value="Aminotran_3"/>
    <property type="match status" value="1"/>
</dbReference>
<feature type="binding site" evidence="4">
    <location>
        <begin position="112"/>
        <end position="113"/>
    </location>
    <ligand>
        <name>pyridoxal 5'-phosphate</name>
        <dbReference type="ChEBI" id="CHEBI:597326"/>
    </ligand>
</feature>
<dbReference type="NCBIfam" id="NF003468">
    <property type="entry name" value="PRK05093.1"/>
    <property type="match status" value="1"/>
</dbReference>
<evidence type="ECO:0000313" key="6">
    <source>
        <dbReference type="Proteomes" id="UP000246569"/>
    </source>
</evidence>
<evidence type="ECO:0000256" key="1">
    <source>
        <dbReference type="ARBA" id="ARBA00022576"/>
    </source>
</evidence>
<sequence>MIRPPSAASAALIEAGRRYYVPNYAQREMILDHGEGSRLWDIDGNEYIDLGAGIAVSCLGHQDPELVAALNAQAHKLWHTSNVYFTEPAIRLAEELVNASGFAARAFFCNSGAEANEAMIKLARRYATQHLAPEQREILTFQGSFHGRTLATVTATAQPKYQEGFEPLPGGFKYGPFNDVAGACAMIDERTCAVLVEPVQGEGGIMPADPGFLAALREACDRVGALLLFDEVQTGVGRTGRLFAHQWDGVLPDAMSMAKALGGGMPIGAMLCAPKTAGVLTVGSHGSTYGGNPLACAVARVILRRINRPQMLEAIERQGARLRAGLEALNARHGVFAEVRGRGLMIGAELCGAWAGRAGELTEQARLDGLLVLQAGPNVLRFVPPLNISDAELDEGLKRLNITFDRLLDA</sequence>
<dbReference type="SUPFAM" id="SSF53383">
    <property type="entry name" value="PLP-dependent transferases"/>
    <property type="match status" value="1"/>
</dbReference>
<dbReference type="GO" id="GO:0003992">
    <property type="term" value="F:N2-acetyl-L-ornithine:2-oxoglutarate 5-aminotransferase activity"/>
    <property type="evidence" value="ECO:0007669"/>
    <property type="project" value="UniProtKB-UniRule"/>
</dbReference>
<dbReference type="EC" id="2.6.1.11" evidence="4"/>
<dbReference type="InterPro" id="IPR015422">
    <property type="entry name" value="PyrdxlP-dep_Trfase_small"/>
</dbReference>
<name>A0A317MTS7_9GAMM</name>
<protein>
    <recommendedName>
        <fullName evidence="4">Acetylornithine aminotransferase</fullName>
        <shortName evidence="4">ACOAT</shortName>
        <ecNumber evidence="4">2.6.1.11</ecNumber>
    </recommendedName>
</protein>
<dbReference type="NCBIfam" id="TIGR00707">
    <property type="entry name" value="argD"/>
    <property type="match status" value="1"/>
</dbReference>
<comment type="catalytic activity">
    <reaction evidence="4">
        <text>N(2)-acetyl-L-ornithine + 2-oxoglutarate = N-acetyl-L-glutamate 5-semialdehyde + L-glutamate</text>
        <dbReference type="Rhea" id="RHEA:18049"/>
        <dbReference type="ChEBI" id="CHEBI:16810"/>
        <dbReference type="ChEBI" id="CHEBI:29123"/>
        <dbReference type="ChEBI" id="CHEBI:29985"/>
        <dbReference type="ChEBI" id="CHEBI:57805"/>
        <dbReference type="EC" id="2.6.1.11"/>
    </reaction>
</comment>
<dbReference type="GO" id="GO:0006526">
    <property type="term" value="P:L-arginine biosynthetic process"/>
    <property type="evidence" value="ECO:0007669"/>
    <property type="project" value="UniProtKB-UniRule"/>
</dbReference>
<comment type="subunit">
    <text evidence="4">Homodimer.</text>
</comment>
<comment type="subcellular location">
    <subcellularLocation>
        <location evidence="4">Cytoplasm</location>
    </subcellularLocation>
</comment>
<evidence type="ECO:0000256" key="3">
    <source>
        <dbReference type="ARBA" id="ARBA00022898"/>
    </source>
</evidence>
<keyword evidence="2 4" id="KW-0808">Transferase</keyword>
<feature type="modified residue" description="N6-(pyridoxal phosphate)lysine" evidence="4">
    <location>
        <position position="259"/>
    </location>
</feature>
<keyword evidence="1 4" id="KW-0032">Aminotransferase</keyword>
<gene>
    <name evidence="4" type="primary">argD</name>
    <name evidence="5" type="ORF">C7443_10658</name>
</gene>
<feature type="binding site" evidence="4">
    <location>
        <begin position="230"/>
        <end position="233"/>
    </location>
    <ligand>
        <name>pyridoxal 5'-phosphate</name>
        <dbReference type="ChEBI" id="CHEBI:597326"/>
    </ligand>
</feature>
<dbReference type="UniPathway" id="UPA00068">
    <property type="reaction ID" value="UER00109"/>
</dbReference>
<dbReference type="InterPro" id="IPR005814">
    <property type="entry name" value="Aminotrans_3"/>
</dbReference>
<comment type="caution">
    <text evidence="5">The sequence shown here is derived from an EMBL/GenBank/DDBJ whole genome shotgun (WGS) entry which is preliminary data.</text>
</comment>
<keyword evidence="4" id="KW-0963">Cytoplasm</keyword>
<dbReference type="Proteomes" id="UP000246569">
    <property type="component" value="Unassembled WGS sequence"/>
</dbReference>
<evidence type="ECO:0000313" key="5">
    <source>
        <dbReference type="EMBL" id="PWV61044.1"/>
    </source>
</evidence>
<dbReference type="NCBIfam" id="NF002325">
    <property type="entry name" value="PRK01278.1"/>
    <property type="match status" value="1"/>
</dbReference>
<dbReference type="GO" id="GO:0030170">
    <property type="term" value="F:pyridoxal phosphate binding"/>
    <property type="evidence" value="ECO:0007669"/>
    <property type="project" value="InterPro"/>
</dbReference>
<dbReference type="HAMAP" id="MF_01107">
    <property type="entry name" value="ArgD_aminotrans_3"/>
    <property type="match status" value="1"/>
</dbReference>
<dbReference type="GO" id="GO:0005737">
    <property type="term" value="C:cytoplasm"/>
    <property type="evidence" value="ECO:0007669"/>
    <property type="project" value="UniProtKB-SubCell"/>
</dbReference>
<proteinExistence type="inferred from homology"/>
<dbReference type="EMBL" id="QGTJ01000006">
    <property type="protein sequence ID" value="PWV61044.1"/>
    <property type="molecule type" value="Genomic_DNA"/>
</dbReference>
<dbReference type="AlphaFoldDB" id="A0A317MTS7"/>
<keyword evidence="4" id="KW-0028">Amino-acid biosynthesis</keyword>
<feature type="binding site" evidence="4">
    <location>
        <position position="287"/>
    </location>
    <ligand>
        <name>N(2)-acetyl-L-ornithine</name>
        <dbReference type="ChEBI" id="CHEBI:57805"/>
    </ligand>
</feature>
<comment type="cofactor">
    <cofactor evidence="4">
        <name>pyridoxal 5'-phosphate</name>
        <dbReference type="ChEBI" id="CHEBI:597326"/>
    </cofactor>
    <text evidence="4">Binds 1 pyridoxal phosphate per subunit.</text>
</comment>
<organism evidence="5 6">
    <name type="scientific">Plasticicumulans acidivorans</name>
    <dbReference type="NCBI Taxonomy" id="886464"/>
    <lineage>
        <taxon>Bacteria</taxon>
        <taxon>Pseudomonadati</taxon>
        <taxon>Pseudomonadota</taxon>
        <taxon>Gammaproteobacteria</taxon>
        <taxon>Candidatus Competibacteraceae</taxon>
        <taxon>Plasticicumulans</taxon>
    </lineage>
</organism>
<dbReference type="Gene3D" id="3.40.640.10">
    <property type="entry name" value="Type I PLP-dependent aspartate aminotransferase-like (Major domain)"/>
    <property type="match status" value="1"/>
</dbReference>
<dbReference type="PANTHER" id="PTHR11986">
    <property type="entry name" value="AMINOTRANSFERASE CLASS III"/>
    <property type="match status" value="1"/>
</dbReference>